<evidence type="ECO:0000313" key="5">
    <source>
        <dbReference type="Proteomes" id="UP001183246"/>
    </source>
</evidence>
<evidence type="ECO:0000256" key="2">
    <source>
        <dbReference type="SAM" id="SignalP"/>
    </source>
</evidence>
<keyword evidence="4" id="KW-0255">Endonuclease</keyword>
<name>A0ABU2MZI3_9ACTN</name>
<keyword evidence="5" id="KW-1185">Reference proteome</keyword>
<evidence type="ECO:0000313" key="4">
    <source>
        <dbReference type="EMBL" id="MDT0347040.1"/>
    </source>
</evidence>
<feature type="chain" id="PRO_5047100937" evidence="2">
    <location>
        <begin position="26"/>
        <end position="240"/>
    </location>
</feature>
<dbReference type="PANTHER" id="PTHR24094:SF15">
    <property type="entry name" value="AMP-DEPENDENT SYNTHETASE_LIGASE DOMAIN-CONTAINING PROTEIN-RELATED"/>
    <property type="match status" value="1"/>
</dbReference>
<feature type="domain" description="GmrSD restriction endonucleases C-terminal" evidence="3">
    <location>
        <begin position="135"/>
        <end position="232"/>
    </location>
</feature>
<proteinExistence type="predicted"/>
<reference evidence="5" key="1">
    <citation type="submission" date="2023-07" db="EMBL/GenBank/DDBJ databases">
        <title>30 novel species of actinomycetes from the DSMZ collection.</title>
        <authorList>
            <person name="Nouioui I."/>
        </authorList>
    </citation>
    <scope>NUCLEOTIDE SEQUENCE [LARGE SCALE GENOMIC DNA]</scope>
    <source>
        <strain evidence="5">DSM 44938</strain>
    </source>
</reference>
<evidence type="ECO:0000256" key="1">
    <source>
        <dbReference type="SAM" id="MobiDB-lite"/>
    </source>
</evidence>
<comment type="caution">
    <text evidence="4">The sequence shown here is derived from an EMBL/GenBank/DDBJ whole genome shotgun (WGS) entry which is preliminary data.</text>
</comment>
<dbReference type="PANTHER" id="PTHR24094">
    <property type="entry name" value="SECRETED PROTEIN"/>
    <property type="match status" value="1"/>
</dbReference>
<dbReference type="RefSeq" id="WP_311708163.1">
    <property type="nucleotide sequence ID" value="NZ_JAVREL010000026.1"/>
</dbReference>
<dbReference type="EMBL" id="JAVREL010000026">
    <property type="protein sequence ID" value="MDT0347040.1"/>
    <property type="molecule type" value="Genomic_DNA"/>
</dbReference>
<feature type="signal peptide" evidence="2">
    <location>
        <begin position="1"/>
        <end position="25"/>
    </location>
</feature>
<dbReference type="Proteomes" id="UP001183246">
    <property type="component" value="Unassembled WGS sequence"/>
</dbReference>
<sequence>MRRRLPGVTAVLAAAVLALLGGGCATDSDESDEREDRAAGEPTGEAGEPSEEAEEPGTTLPGLPTADEAREQLAALTVAEPRPMTGYSRDRFPHWTSTDGCTVRGTVLRRDGEDVTVDDDCQPVSGTWHSAYDGEVFTDPGDIDIDHMVPLANAWRSGADEWTDEEREAFANDLDSPQLLAVGARVNREKGDQSPDQWAPPAEEFACTYARAWTAVKDSYGLTITAGERDTLGTMLDSCG</sequence>
<dbReference type="InterPro" id="IPR011089">
    <property type="entry name" value="GmrSD_C"/>
</dbReference>
<dbReference type="GO" id="GO:0004519">
    <property type="term" value="F:endonuclease activity"/>
    <property type="evidence" value="ECO:0007669"/>
    <property type="project" value="UniProtKB-KW"/>
</dbReference>
<gene>
    <name evidence="4" type="ORF">RM590_31320</name>
</gene>
<keyword evidence="4" id="KW-0540">Nuclease</keyword>
<accession>A0ABU2MZI3</accession>
<keyword evidence="2" id="KW-0732">Signal</keyword>
<organism evidence="4 5">
    <name type="scientific">Streptomyces litchfieldiae</name>
    <dbReference type="NCBI Taxonomy" id="3075543"/>
    <lineage>
        <taxon>Bacteria</taxon>
        <taxon>Bacillati</taxon>
        <taxon>Actinomycetota</taxon>
        <taxon>Actinomycetes</taxon>
        <taxon>Kitasatosporales</taxon>
        <taxon>Streptomycetaceae</taxon>
        <taxon>Streptomyces</taxon>
    </lineage>
</organism>
<dbReference type="PROSITE" id="PS51257">
    <property type="entry name" value="PROKAR_LIPOPROTEIN"/>
    <property type="match status" value="1"/>
</dbReference>
<feature type="region of interest" description="Disordered" evidence="1">
    <location>
        <begin position="23"/>
        <end position="68"/>
    </location>
</feature>
<evidence type="ECO:0000259" key="3">
    <source>
        <dbReference type="Pfam" id="PF07510"/>
    </source>
</evidence>
<protein>
    <submittedName>
        <fullName evidence="4">HNH endonuclease family protein</fullName>
    </submittedName>
</protein>
<dbReference type="Pfam" id="PF07510">
    <property type="entry name" value="GmrSD_C"/>
    <property type="match status" value="1"/>
</dbReference>
<keyword evidence="4" id="KW-0378">Hydrolase</keyword>